<organism evidence="14 15">
    <name type="scientific">Ligilactobacillus aviarius</name>
    <dbReference type="NCBI Taxonomy" id="1606"/>
    <lineage>
        <taxon>Bacteria</taxon>
        <taxon>Bacillati</taxon>
        <taxon>Bacillota</taxon>
        <taxon>Bacilli</taxon>
        <taxon>Lactobacillales</taxon>
        <taxon>Lactobacillaceae</taxon>
        <taxon>Ligilactobacillus</taxon>
    </lineage>
</organism>
<evidence type="ECO:0000256" key="1">
    <source>
        <dbReference type="ARBA" id="ARBA00009690"/>
    </source>
</evidence>
<dbReference type="Proteomes" id="UP000321722">
    <property type="component" value="Unassembled WGS sequence"/>
</dbReference>
<dbReference type="PANTHER" id="PTHR30314">
    <property type="entry name" value="CELL DIVISION PROTEIN FTSZ-RELATED"/>
    <property type="match status" value="1"/>
</dbReference>
<dbReference type="HAMAP" id="MF_00909">
    <property type="entry name" value="FtsZ"/>
    <property type="match status" value="1"/>
</dbReference>
<feature type="compositionally biased region" description="Polar residues" evidence="11">
    <location>
        <begin position="327"/>
        <end position="351"/>
    </location>
</feature>
<dbReference type="InterPro" id="IPR036525">
    <property type="entry name" value="Tubulin/FtsZ_GTPase_sf"/>
</dbReference>
<dbReference type="InterPro" id="IPR037103">
    <property type="entry name" value="Tubulin/FtsZ-like_C"/>
</dbReference>
<gene>
    <name evidence="8 14" type="primary">ftsZ</name>
    <name evidence="14" type="ORF">LAV01_07740</name>
</gene>
<dbReference type="InterPro" id="IPR045061">
    <property type="entry name" value="FtsZ/CetZ"/>
</dbReference>
<dbReference type="CDD" id="cd02201">
    <property type="entry name" value="FtsZ_type1"/>
    <property type="match status" value="1"/>
</dbReference>
<evidence type="ECO:0000256" key="6">
    <source>
        <dbReference type="ARBA" id="ARBA00023210"/>
    </source>
</evidence>
<feature type="binding site" evidence="8">
    <location>
        <position position="186"/>
    </location>
    <ligand>
        <name>GTP</name>
        <dbReference type="ChEBI" id="CHEBI:37565"/>
    </ligand>
</feature>
<keyword evidence="5 8" id="KW-0342">GTP-binding</keyword>
<evidence type="ECO:0000313" key="15">
    <source>
        <dbReference type="Proteomes" id="UP000321722"/>
    </source>
</evidence>
<comment type="caution">
    <text evidence="14">The sequence shown here is derived from an EMBL/GenBank/DDBJ whole genome shotgun (WGS) entry which is preliminary data.</text>
</comment>
<comment type="subunit">
    <text evidence="8">Homodimer. Polymerizes to form a dynamic ring structure in a strictly GTP-dependent manner. Interacts directly with several other division proteins.</text>
</comment>
<dbReference type="GO" id="GO:0051258">
    <property type="term" value="P:protein polymerization"/>
    <property type="evidence" value="ECO:0007669"/>
    <property type="project" value="UniProtKB-UniRule"/>
</dbReference>
<feature type="domain" description="Tubulin/FtsZ GTPase" evidence="12">
    <location>
        <begin position="12"/>
        <end position="204"/>
    </location>
</feature>
<feature type="domain" description="Tubulin/FtsZ 2-layer sandwich" evidence="13">
    <location>
        <begin position="206"/>
        <end position="323"/>
    </location>
</feature>
<feature type="compositionally biased region" description="Low complexity" evidence="11">
    <location>
        <begin position="386"/>
        <end position="396"/>
    </location>
</feature>
<dbReference type="InterPro" id="IPR020805">
    <property type="entry name" value="Cell_div_FtsZ_CS"/>
</dbReference>
<dbReference type="PROSITE" id="PS01134">
    <property type="entry name" value="FTSZ_1"/>
    <property type="match status" value="1"/>
</dbReference>
<dbReference type="SUPFAM" id="SSF55307">
    <property type="entry name" value="Tubulin C-terminal domain-like"/>
    <property type="match status" value="1"/>
</dbReference>
<dbReference type="InterPro" id="IPR003008">
    <property type="entry name" value="Tubulin_FtsZ_GTPase"/>
</dbReference>
<dbReference type="InterPro" id="IPR008280">
    <property type="entry name" value="Tub_FtsZ_C"/>
</dbReference>
<feature type="binding site" evidence="8">
    <location>
        <position position="138"/>
    </location>
    <ligand>
        <name>GTP</name>
        <dbReference type="ChEBI" id="CHEBI:37565"/>
    </ligand>
</feature>
<keyword evidence="2 8" id="KW-0963">Cytoplasm</keyword>
<dbReference type="GO" id="GO:0043093">
    <property type="term" value="P:FtsZ-dependent cytokinesis"/>
    <property type="evidence" value="ECO:0007669"/>
    <property type="project" value="UniProtKB-UniRule"/>
</dbReference>
<dbReference type="SUPFAM" id="SSF52490">
    <property type="entry name" value="Tubulin nucleotide-binding domain-like"/>
    <property type="match status" value="1"/>
</dbReference>
<feature type="region of interest" description="Disordered" evidence="11">
    <location>
        <begin position="327"/>
        <end position="356"/>
    </location>
</feature>
<feature type="binding site" evidence="8">
    <location>
        <position position="142"/>
    </location>
    <ligand>
        <name>GTP</name>
        <dbReference type="ChEBI" id="CHEBI:37565"/>
    </ligand>
</feature>
<evidence type="ECO:0000256" key="5">
    <source>
        <dbReference type="ARBA" id="ARBA00023134"/>
    </source>
</evidence>
<evidence type="ECO:0000259" key="12">
    <source>
        <dbReference type="SMART" id="SM00864"/>
    </source>
</evidence>
<dbReference type="SMART" id="SM00864">
    <property type="entry name" value="Tubulin"/>
    <property type="match status" value="1"/>
</dbReference>
<accession>A0A510WRU1</accession>
<dbReference type="Pfam" id="PF12327">
    <property type="entry name" value="FtsZ_C"/>
    <property type="match status" value="1"/>
</dbReference>
<keyword evidence="4 8" id="KW-0547">Nucleotide-binding</keyword>
<dbReference type="NCBIfam" id="TIGR00065">
    <property type="entry name" value="ftsZ"/>
    <property type="match status" value="1"/>
</dbReference>
<keyword evidence="3 8" id="KW-0132">Cell division</keyword>
<dbReference type="GO" id="GO:0005737">
    <property type="term" value="C:cytoplasm"/>
    <property type="evidence" value="ECO:0007669"/>
    <property type="project" value="UniProtKB-SubCell"/>
</dbReference>
<dbReference type="PROSITE" id="PS01135">
    <property type="entry name" value="FTSZ_2"/>
    <property type="match status" value="1"/>
</dbReference>
<reference evidence="14 15" key="1">
    <citation type="submission" date="2019-07" db="EMBL/GenBank/DDBJ databases">
        <title>Whole genome shotgun sequence of Lactobacillus aviarius subsp. aviarius NBRC 102162.</title>
        <authorList>
            <person name="Hosoyama A."/>
            <person name="Uohara A."/>
            <person name="Ohji S."/>
            <person name="Ichikawa N."/>
        </authorList>
    </citation>
    <scope>NUCLEOTIDE SEQUENCE [LARGE SCALE GENOMIC DNA]</scope>
    <source>
        <strain evidence="14 15">NBRC 102162</strain>
    </source>
</reference>
<dbReference type="Gene3D" id="3.30.1330.20">
    <property type="entry name" value="Tubulin/FtsZ, C-terminal domain"/>
    <property type="match status" value="1"/>
</dbReference>
<dbReference type="InterPro" id="IPR018316">
    <property type="entry name" value="Tubulin/FtsZ_2-layer-sand-dom"/>
</dbReference>
<feature type="region of interest" description="Disordered" evidence="11">
    <location>
        <begin position="386"/>
        <end position="413"/>
    </location>
</feature>
<keyword evidence="7 8" id="KW-0131">Cell cycle</keyword>
<dbReference type="Pfam" id="PF00091">
    <property type="entry name" value="Tubulin"/>
    <property type="match status" value="1"/>
</dbReference>
<sequence length="413" mass="43924">MDYEVDENNKANIKVIGVGGAGGNAVNRMIAEDVKGVEFIAANTDVQALKNSNAETKIQLGPKLTKGLGAGANPDIGEKAAEESEEQISEALQGANMIFVTAGMGGGTGTGAAPVIAKVAKEMGALTVGVVTRPFSFEGPKRARFAAEGVQKMKEHVDTLIIIANNRLLEIVDKKTPMLQAFQEADNVLRQGVQGITDLITSPGYVNLDFADVTTVMKDKGSALMGIGSANGENRIEEATKKAISSPLLEVSIDGAEQVLLNITGGPDLSLFEAQTASEIVTDAASSDVNIIFGTSINENLEDEVVVTVIATGIDKKRNARKAVKKSASNGILNNNRNAVSNQSASNSRSNDPLADWDITTEMNGNSHAANQRDNFQDVEKKDFNVFGSDSSNNNFDQDDDDNMPPFLRHRRK</sequence>
<comment type="function">
    <text evidence="8 10">Essential cell division protein that forms a contractile ring structure (Z ring) at the future cell division site. The regulation of the ring assembly controls the timing and the location of cell division. One of the functions of the FtsZ ring is to recruit other cell division proteins to the septum to produce a new cell wall between the dividing cells. Binds GTP and shows GTPase activity.</text>
</comment>
<proteinExistence type="inferred from homology"/>
<dbReference type="AlphaFoldDB" id="A0A510WRU1"/>
<dbReference type="RefSeq" id="WP_057827726.1">
    <property type="nucleotide sequence ID" value="NZ_BAAACL010000001.1"/>
</dbReference>
<comment type="similarity">
    <text evidence="1 8 10">Belongs to the FtsZ family.</text>
</comment>
<dbReference type="PANTHER" id="PTHR30314:SF3">
    <property type="entry name" value="MITOCHONDRIAL DIVISION PROTEIN FSZA"/>
    <property type="match status" value="1"/>
</dbReference>
<keyword evidence="15" id="KW-1185">Reference proteome</keyword>
<evidence type="ECO:0000256" key="11">
    <source>
        <dbReference type="SAM" id="MobiDB-lite"/>
    </source>
</evidence>
<dbReference type="PRINTS" id="PR00423">
    <property type="entry name" value="CELLDVISFTSZ"/>
</dbReference>
<dbReference type="InterPro" id="IPR024757">
    <property type="entry name" value="FtsZ_C"/>
</dbReference>
<comment type="subcellular location">
    <subcellularLocation>
        <location evidence="8">Cytoplasm</location>
    </subcellularLocation>
    <text evidence="8">Assembles at midcell at the inner surface of the cytoplasmic membrane.</text>
</comment>
<name>A0A510WRU1_9LACO</name>
<keyword evidence="6 8" id="KW-0717">Septation</keyword>
<evidence type="ECO:0000256" key="2">
    <source>
        <dbReference type="ARBA" id="ARBA00022490"/>
    </source>
</evidence>
<protein>
    <recommendedName>
        <fullName evidence="8 9">Cell division protein FtsZ</fullName>
    </recommendedName>
</protein>
<dbReference type="GO" id="GO:0032153">
    <property type="term" value="C:cell division site"/>
    <property type="evidence" value="ECO:0007669"/>
    <property type="project" value="UniProtKB-UniRule"/>
</dbReference>
<dbReference type="GeneID" id="29933628"/>
<feature type="binding site" evidence="8">
    <location>
        <begin position="107"/>
        <end position="109"/>
    </location>
    <ligand>
        <name>GTP</name>
        <dbReference type="ChEBI" id="CHEBI:37565"/>
    </ligand>
</feature>
<evidence type="ECO:0000256" key="10">
    <source>
        <dbReference type="RuleBase" id="RU000631"/>
    </source>
</evidence>
<evidence type="ECO:0000313" key="14">
    <source>
        <dbReference type="EMBL" id="GEK41942.1"/>
    </source>
</evidence>
<evidence type="ECO:0000256" key="3">
    <source>
        <dbReference type="ARBA" id="ARBA00022618"/>
    </source>
</evidence>
<dbReference type="InterPro" id="IPR000158">
    <property type="entry name" value="Cell_div_FtsZ"/>
</dbReference>
<evidence type="ECO:0000256" key="9">
    <source>
        <dbReference type="NCBIfam" id="TIGR00065"/>
    </source>
</evidence>
<evidence type="ECO:0000256" key="8">
    <source>
        <dbReference type="HAMAP-Rule" id="MF_00909"/>
    </source>
</evidence>
<evidence type="ECO:0000259" key="13">
    <source>
        <dbReference type="SMART" id="SM00865"/>
    </source>
</evidence>
<dbReference type="GO" id="GO:0000917">
    <property type="term" value="P:division septum assembly"/>
    <property type="evidence" value="ECO:0007669"/>
    <property type="project" value="UniProtKB-KW"/>
</dbReference>
<dbReference type="Gene3D" id="3.40.50.1440">
    <property type="entry name" value="Tubulin/FtsZ, GTPase domain"/>
    <property type="match status" value="1"/>
</dbReference>
<dbReference type="GO" id="GO:0005525">
    <property type="term" value="F:GTP binding"/>
    <property type="evidence" value="ECO:0007669"/>
    <property type="project" value="UniProtKB-UniRule"/>
</dbReference>
<feature type="binding site" evidence="8">
    <location>
        <begin position="20"/>
        <end position="24"/>
    </location>
    <ligand>
        <name>GTP</name>
        <dbReference type="ChEBI" id="CHEBI:37565"/>
    </ligand>
</feature>
<dbReference type="SMART" id="SM00865">
    <property type="entry name" value="Tubulin_C"/>
    <property type="match status" value="1"/>
</dbReference>
<dbReference type="EMBL" id="BJUI01000008">
    <property type="protein sequence ID" value="GEK41942.1"/>
    <property type="molecule type" value="Genomic_DNA"/>
</dbReference>
<evidence type="ECO:0000256" key="4">
    <source>
        <dbReference type="ARBA" id="ARBA00022741"/>
    </source>
</evidence>
<evidence type="ECO:0000256" key="7">
    <source>
        <dbReference type="ARBA" id="ARBA00023306"/>
    </source>
</evidence>
<dbReference type="GO" id="GO:0003924">
    <property type="term" value="F:GTPase activity"/>
    <property type="evidence" value="ECO:0007669"/>
    <property type="project" value="UniProtKB-UniRule"/>
</dbReference>
<dbReference type="FunFam" id="3.40.50.1440:FF:000023">
    <property type="entry name" value="Cell division protein FtsZ"/>
    <property type="match status" value="1"/>
</dbReference>